<dbReference type="Proteomes" id="UP000650466">
    <property type="component" value="Unassembled WGS sequence"/>
</dbReference>
<dbReference type="InterPro" id="IPR005135">
    <property type="entry name" value="Endo/exonuclease/phosphatase"/>
</dbReference>
<name>A0A926QHR3_9BACL</name>
<dbReference type="RefSeq" id="WP_188172604.1">
    <property type="nucleotide sequence ID" value="NZ_JACVVD010000001.1"/>
</dbReference>
<keyword evidence="3" id="KW-1185">Reference proteome</keyword>
<evidence type="ECO:0000259" key="1">
    <source>
        <dbReference type="Pfam" id="PF03372"/>
    </source>
</evidence>
<dbReference type="GO" id="GO:0000175">
    <property type="term" value="F:3'-5'-RNA exonuclease activity"/>
    <property type="evidence" value="ECO:0007669"/>
    <property type="project" value="TreeGrafter"/>
</dbReference>
<keyword evidence="2" id="KW-0255">Endonuclease</keyword>
<dbReference type="EMBL" id="JACVVD010000001">
    <property type="protein sequence ID" value="MBD0378793.1"/>
    <property type="molecule type" value="Genomic_DNA"/>
</dbReference>
<dbReference type="PANTHER" id="PTHR12121:SF36">
    <property type="entry name" value="ENDONUCLEASE_EXONUCLEASE_PHOSPHATASE DOMAIN-CONTAINING PROTEIN"/>
    <property type="match status" value="1"/>
</dbReference>
<dbReference type="GO" id="GO:0004519">
    <property type="term" value="F:endonuclease activity"/>
    <property type="evidence" value="ECO:0007669"/>
    <property type="project" value="UniProtKB-KW"/>
</dbReference>
<dbReference type="AlphaFoldDB" id="A0A926QHR3"/>
<organism evidence="2 3">
    <name type="scientific">Paenibacillus sedimenti</name>
    <dbReference type="NCBI Taxonomy" id="2770274"/>
    <lineage>
        <taxon>Bacteria</taxon>
        <taxon>Bacillati</taxon>
        <taxon>Bacillota</taxon>
        <taxon>Bacilli</taxon>
        <taxon>Bacillales</taxon>
        <taxon>Paenibacillaceae</taxon>
        <taxon>Paenibacillus</taxon>
    </lineage>
</organism>
<protein>
    <submittedName>
        <fullName evidence="2">Endonuclease/exonuclease/phosphatase family protein</fullName>
    </submittedName>
</protein>
<reference evidence="2" key="1">
    <citation type="submission" date="2020-09" db="EMBL/GenBank/DDBJ databases">
        <title>Draft Genome Sequence of Paenibacillus sp. WST5.</title>
        <authorList>
            <person name="Bao Z."/>
        </authorList>
    </citation>
    <scope>NUCLEOTIDE SEQUENCE</scope>
    <source>
        <strain evidence="2">WST5</strain>
    </source>
</reference>
<dbReference type="CDD" id="cd09083">
    <property type="entry name" value="EEP-1"/>
    <property type="match status" value="1"/>
</dbReference>
<keyword evidence="2" id="KW-0378">Hydrolase</keyword>
<dbReference type="InterPro" id="IPR050410">
    <property type="entry name" value="CCR4/nocturin_mRNA_transcr"/>
</dbReference>
<dbReference type="InterPro" id="IPR036691">
    <property type="entry name" value="Endo/exonu/phosph_ase_sf"/>
</dbReference>
<dbReference type="PANTHER" id="PTHR12121">
    <property type="entry name" value="CARBON CATABOLITE REPRESSOR PROTEIN 4"/>
    <property type="match status" value="1"/>
</dbReference>
<feature type="domain" description="Endonuclease/exonuclease/phosphatase" evidence="1">
    <location>
        <begin position="6"/>
        <end position="257"/>
    </location>
</feature>
<evidence type="ECO:0000313" key="2">
    <source>
        <dbReference type="EMBL" id="MBD0378793.1"/>
    </source>
</evidence>
<accession>A0A926QHR3</accession>
<comment type="caution">
    <text evidence="2">The sequence shown here is derived from an EMBL/GenBank/DDBJ whole genome shotgun (WGS) entry which is preliminary data.</text>
</comment>
<sequence length="267" mass="30528">MELTVMTFNLRYNTPNDGENAWPLRVHRVSGIIQDRDPVIVGTQEGYRDMLIELHGQLPGYEWIGSGRFGGQDNEHCAIFYKNDRVVILEHGQFWLSESPEEVASKSWDSYFPRICTWARCRLIAENREFMLYNTHLDHASQEARDRGIEVIWSYIITHRSLYGLPAVLMGDMNSFPEHQPIRFLEEEAKIEGGIDGMPWLTNAYTVLPASAGLTAHNFHGGDEGKPIDYIFVSPEISVMECLVDRRQIDGGYPSDHYPIVARLKLA</sequence>
<keyword evidence="2" id="KW-0540">Nuclease</keyword>
<gene>
    <name evidence="2" type="ORF">ICC18_01480</name>
</gene>
<proteinExistence type="predicted"/>
<dbReference type="SUPFAM" id="SSF56219">
    <property type="entry name" value="DNase I-like"/>
    <property type="match status" value="1"/>
</dbReference>
<evidence type="ECO:0000313" key="3">
    <source>
        <dbReference type="Proteomes" id="UP000650466"/>
    </source>
</evidence>
<dbReference type="Gene3D" id="3.60.10.10">
    <property type="entry name" value="Endonuclease/exonuclease/phosphatase"/>
    <property type="match status" value="1"/>
</dbReference>
<dbReference type="Pfam" id="PF03372">
    <property type="entry name" value="Exo_endo_phos"/>
    <property type="match status" value="1"/>
</dbReference>